<sequence>MGYGKDPVIGCVESYKKWFDLNGMDFELQCMDNKWLCSAWFRNKWGGAVGSSSSEIIKAVHSCYVDAKREIVKTTPRKRDWSPS</sequence>
<evidence type="ECO:0000313" key="1">
    <source>
        <dbReference type="EMBL" id="CAB4155356.1"/>
    </source>
</evidence>
<protein>
    <submittedName>
        <fullName evidence="1">Uncharacterized protein</fullName>
    </submittedName>
</protein>
<reference evidence="1" key="1">
    <citation type="submission" date="2020-04" db="EMBL/GenBank/DDBJ databases">
        <authorList>
            <person name="Chiriac C."/>
            <person name="Salcher M."/>
            <person name="Ghai R."/>
            <person name="Kavagutti S V."/>
        </authorList>
    </citation>
    <scope>NUCLEOTIDE SEQUENCE</scope>
</reference>
<gene>
    <name evidence="1" type="ORF">UFOVP658_3</name>
</gene>
<dbReference type="EMBL" id="LR796639">
    <property type="protein sequence ID" value="CAB4155356.1"/>
    <property type="molecule type" value="Genomic_DNA"/>
</dbReference>
<organism evidence="1">
    <name type="scientific">uncultured Caudovirales phage</name>
    <dbReference type="NCBI Taxonomy" id="2100421"/>
    <lineage>
        <taxon>Viruses</taxon>
        <taxon>Duplodnaviria</taxon>
        <taxon>Heunggongvirae</taxon>
        <taxon>Uroviricota</taxon>
        <taxon>Caudoviricetes</taxon>
        <taxon>Peduoviridae</taxon>
        <taxon>Maltschvirus</taxon>
        <taxon>Maltschvirus maltsch</taxon>
    </lineage>
</organism>
<accession>A0A6J5NBH0</accession>
<proteinExistence type="predicted"/>
<name>A0A6J5NBH0_9CAUD</name>